<feature type="region of interest" description="Disordered" evidence="1">
    <location>
        <begin position="124"/>
        <end position="150"/>
    </location>
</feature>
<protein>
    <recommendedName>
        <fullName evidence="4">T3SS negative regulator,GrlR</fullName>
    </recommendedName>
</protein>
<dbReference type="InterPro" id="IPR043019">
    <property type="entry name" value="GrlR_sf"/>
</dbReference>
<evidence type="ECO:0000313" key="2">
    <source>
        <dbReference type="EMBL" id="TYL74637.1"/>
    </source>
</evidence>
<evidence type="ECO:0008006" key="4">
    <source>
        <dbReference type="Google" id="ProtNLM"/>
    </source>
</evidence>
<keyword evidence="3" id="KW-1185">Reference proteome</keyword>
<dbReference type="OrthoDB" id="8456446at2"/>
<feature type="compositionally biased region" description="Pro residues" evidence="1">
    <location>
        <begin position="139"/>
        <end position="150"/>
    </location>
</feature>
<dbReference type="Proteomes" id="UP000324853">
    <property type="component" value="Unassembled WGS sequence"/>
</dbReference>
<sequence>MLRDGKYAAWFRTPRGQGTGLVELIEGRISGCDSFFTYGGSYQVDQQRFTAVLAVKRHTEGNPSVFGPDEVEVDLTGLCSGAMATCSGTAREAPEVRFECTLIYSQEEALAADARCAVVKLNPDKLPKGLDSRSRPRPRPPFTPSRPPAS</sequence>
<dbReference type="AlphaFoldDB" id="A0A5S4W438"/>
<comment type="caution">
    <text evidence="2">The sequence shown here is derived from an EMBL/GenBank/DDBJ whole genome shotgun (WGS) entry which is preliminary data.</text>
</comment>
<name>A0A5S4W438_9BRAD</name>
<proteinExistence type="predicted"/>
<gene>
    <name evidence="2" type="ORF">FXB38_34595</name>
</gene>
<accession>A0A5S4W438</accession>
<feature type="compositionally biased region" description="Basic and acidic residues" evidence="1">
    <location>
        <begin position="124"/>
        <end position="134"/>
    </location>
</feature>
<dbReference type="RefSeq" id="WP_148755420.1">
    <property type="nucleotide sequence ID" value="NZ_VSSR01000070.1"/>
</dbReference>
<dbReference type="Gene3D" id="2.40.128.380">
    <property type="entry name" value="T3SS negative regulator GrlR"/>
    <property type="match status" value="1"/>
</dbReference>
<evidence type="ECO:0000313" key="3">
    <source>
        <dbReference type="Proteomes" id="UP000324853"/>
    </source>
</evidence>
<dbReference type="EMBL" id="VSSR01000070">
    <property type="protein sequence ID" value="TYL74637.1"/>
    <property type="molecule type" value="Genomic_DNA"/>
</dbReference>
<organism evidence="2 3">
    <name type="scientific">Bradyrhizobium cytisi</name>
    <dbReference type="NCBI Taxonomy" id="515489"/>
    <lineage>
        <taxon>Bacteria</taxon>
        <taxon>Pseudomonadati</taxon>
        <taxon>Pseudomonadota</taxon>
        <taxon>Alphaproteobacteria</taxon>
        <taxon>Hyphomicrobiales</taxon>
        <taxon>Nitrobacteraceae</taxon>
        <taxon>Bradyrhizobium</taxon>
    </lineage>
</organism>
<reference evidence="2 3" key="1">
    <citation type="submission" date="2019-08" db="EMBL/GenBank/DDBJ databases">
        <title>Bradyrhizobium hipponensis sp. nov., a rhizobium isolated from a Lupinus angustifolius root nodule in Tunisia.</title>
        <authorList>
            <person name="Off K."/>
            <person name="Rejili M."/>
            <person name="Mars M."/>
            <person name="Brachmann A."/>
            <person name="Marin M."/>
        </authorList>
    </citation>
    <scope>NUCLEOTIDE SEQUENCE [LARGE SCALE GENOMIC DNA]</scope>
    <source>
        <strain evidence="2 3">CTAW11</strain>
    </source>
</reference>
<evidence type="ECO:0000256" key="1">
    <source>
        <dbReference type="SAM" id="MobiDB-lite"/>
    </source>
</evidence>